<sequence>MELGSRKWPARWLARRPLGAAESFELKRGSRDGENRWRTEVQTKRNGSDHSKEVVMRPNAFHTDHLDVERKHTEFLSERESENDNRDR</sequence>
<proteinExistence type="predicted"/>
<feature type="compositionally biased region" description="Basic and acidic residues" evidence="1">
    <location>
        <begin position="62"/>
        <end position="88"/>
    </location>
</feature>
<feature type="compositionally biased region" description="Basic and acidic residues" evidence="1">
    <location>
        <begin position="25"/>
        <end position="55"/>
    </location>
</feature>
<dbReference type="EMBL" id="WSZM01001424">
    <property type="protein sequence ID" value="KAF4027527.1"/>
    <property type="molecule type" value="Genomic_DNA"/>
</dbReference>
<comment type="caution">
    <text evidence="2">The sequence shown here is derived from an EMBL/GenBank/DDBJ whole genome shotgun (WGS) entry which is preliminary data.</text>
</comment>
<organism evidence="2 3">
    <name type="scientific">Phytophthora infestans</name>
    <name type="common">Potato late blight agent</name>
    <name type="synonym">Botrytis infestans</name>
    <dbReference type="NCBI Taxonomy" id="4787"/>
    <lineage>
        <taxon>Eukaryota</taxon>
        <taxon>Sar</taxon>
        <taxon>Stramenopiles</taxon>
        <taxon>Oomycota</taxon>
        <taxon>Peronosporomycetes</taxon>
        <taxon>Peronosporales</taxon>
        <taxon>Peronosporaceae</taxon>
        <taxon>Phytophthora</taxon>
    </lineage>
</organism>
<gene>
    <name evidence="2" type="ORF">GN244_ATG20861</name>
</gene>
<protein>
    <submittedName>
        <fullName evidence="2">Uncharacterized protein</fullName>
    </submittedName>
</protein>
<evidence type="ECO:0000313" key="2">
    <source>
        <dbReference type="EMBL" id="KAF4027527.1"/>
    </source>
</evidence>
<name>A0A833S1C3_PHYIN</name>
<keyword evidence="3" id="KW-1185">Reference proteome</keyword>
<evidence type="ECO:0000256" key="1">
    <source>
        <dbReference type="SAM" id="MobiDB-lite"/>
    </source>
</evidence>
<dbReference type="AlphaFoldDB" id="A0A833S1C3"/>
<feature type="region of interest" description="Disordered" evidence="1">
    <location>
        <begin position="25"/>
        <end position="88"/>
    </location>
</feature>
<evidence type="ECO:0000313" key="3">
    <source>
        <dbReference type="Proteomes" id="UP000602510"/>
    </source>
</evidence>
<reference evidence="2" key="1">
    <citation type="submission" date="2020-04" db="EMBL/GenBank/DDBJ databases">
        <title>Hybrid Assembly of Korean Phytophthora infestans isolates.</title>
        <authorList>
            <person name="Prokchorchik M."/>
            <person name="Lee Y."/>
            <person name="Seo J."/>
            <person name="Cho J.-H."/>
            <person name="Park Y.-E."/>
            <person name="Jang D.-C."/>
            <person name="Im J.-S."/>
            <person name="Choi J.-G."/>
            <person name="Park H.-J."/>
            <person name="Lee G.-B."/>
            <person name="Lee Y.-G."/>
            <person name="Hong S.-Y."/>
            <person name="Cho K."/>
            <person name="Sohn K.H."/>
        </authorList>
    </citation>
    <scope>NUCLEOTIDE SEQUENCE</scope>
    <source>
        <strain evidence="2">KR_1_A1</strain>
    </source>
</reference>
<accession>A0A833S1C3</accession>
<dbReference type="Proteomes" id="UP000602510">
    <property type="component" value="Unassembled WGS sequence"/>
</dbReference>